<dbReference type="Pfam" id="PF01612">
    <property type="entry name" value="DNA_pol_A_exo1"/>
    <property type="match status" value="1"/>
</dbReference>
<dbReference type="PANTHER" id="PTHR47649:SF1">
    <property type="entry name" value="RIBONUCLEASE D"/>
    <property type="match status" value="1"/>
</dbReference>
<evidence type="ECO:0000259" key="2">
    <source>
        <dbReference type="PROSITE" id="PS50967"/>
    </source>
</evidence>
<dbReference type="InterPro" id="IPR002121">
    <property type="entry name" value="HRDC_dom"/>
</dbReference>
<dbReference type="InterPro" id="IPR041605">
    <property type="entry name" value="Exo_C"/>
</dbReference>
<feature type="compositionally biased region" description="Basic and acidic residues" evidence="1">
    <location>
        <begin position="305"/>
        <end position="314"/>
    </location>
</feature>
<dbReference type="GO" id="GO:0008408">
    <property type="term" value="F:3'-5' exonuclease activity"/>
    <property type="evidence" value="ECO:0007669"/>
    <property type="project" value="InterPro"/>
</dbReference>
<dbReference type="Gene3D" id="3.30.420.10">
    <property type="entry name" value="Ribonuclease H-like superfamily/Ribonuclease H"/>
    <property type="match status" value="1"/>
</dbReference>
<dbReference type="GO" id="GO:0003676">
    <property type="term" value="F:nucleic acid binding"/>
    <property type="evidence" value="ECO:0007669"/>
    <property type="project" value="InterPro"/>
</dbReference>
<dbReference type="Pfam" id="PF00570">
    <property type="entry name" value="HRDC"/>
    <property type="match status" value="1"/>
</dbReference>
<dbReference type="InterPro" id="IPR010997">
    <property type="entry name" value="HRDC-like_sf"/>
</dbReference>
<name>A0A934I2R2_9CORY</name>
<dbReference type="InterPro" id="IPR051086">
    <property type="entry name" value="RNase_D-like"/>
</dbReference>
<dbReference type="SMART" id="SM00341">
    <property type="entry name" value="HRDC"/>
    <property type="match status" value="1"/>
</dbReference>
<dbReference type="InterPro" id="IPR036397">
    <property type="entry name" value="RNaseH_sf"/>
</dbReference>
<dbReference type="PROSITE" id="PS50967">
    <property type="entry name" value="HRDC"/>
    <property type="match status" value="1"/>
</dbReference>
<keyword evidence="4" id="KW-1185">Reference proteome</keyword>
<feature type="domain" description="HRDC" evidence="2">
    <location>
        <begin position="222"/>
        <end position="301"/>
    </location>
</feature>
<gene>
    <name evidence="3" type="ORF">JDV75_04600</name>
</gene>
<organism evidence="3 4">
    <name type="scientific">Corynebacterium meridianum</name>
    <dbReference type="NCBI Taxonomy" id="2765363"/>
    <lineage>
        <taxon>Bacteria</taxon>
        <taxon>Bacillati</taxon>
        <taxon>Actinomycetota</taxon>
        <taxon>Actinomycetes</taxon>
        <taxon>Mycobacteriales</taxon>
        <taxon>Corynebacteriaceae</taxon>
        <taxon>Corynebacterium</taxon>
    </lineage>
</organism>
<proteinExistence type="predicted"/>
<protein>
    <submittedName>
        <fullName evidence="3">Ribonuclease D</fullName>
    </submittedName>
</protein>
<dbReference type="SUPFAM" id="SSF47819">
    <property type="entry name" value="HRDC-like"/>
    <property type="match status" value="1"/>
</dbReference>
<comment type="caution">
    <text evidence="3">The sequence shown here is derived from an EMBL/GenBank/DDBJ whole genome shotgun (WGS) entry which is preliminary data.</text>
</comment>
<dbReference type="InterPro" id="IPR012337">
    <property type="entry name" value="RNaseH-like_sf"/>
</dbReference>
<dbReference type="Proteomes" id="UP000645966">
    <property type="component" value="Unassembled WGS sequence"/>
</dbReference>
<dbReference type="SMART" id="SM00474">
    <property type="entry name" value="35EXOc"/>
    <property type="match status" value="1"/>
</dbReference>
<dbReference type="RefSeq" id="WP_198738059.1">
    <property type="nucleotide sequence ID" value="NZ_JAEIOS010000011.1"/>
</dbReference>
<evidence type="ECO:0000256" key="1">
    <source>
        <dbReference type="SAM" id="MobiDB-lite"/>
    </source>
</evidence>
<dbReference type="GO" id="GO:0000166">
    <property type="term" value="F:nucleotide binding"/>
    <property type="evidence" value="ECO:0007669"/>
    <property type="project" value="InterPro"/>
</dbReference>
<dbReference type="CDD" id="cd06142">
    <property type="entry name" value="RNaseD_exo"/>
    <property type="match status" value="1"/>
</dbReference>
<dbReference type="GO" id="GO:0006139">
    <property type="term" value="P:nucleobase-containing compound metabolic process"/>
    <property type="evidence" value="ECO:0007669"/>
    <property type="project" value="InterPro"/>
</dbReference>
<reference evidence="3" key="1">
    <citation type="submission" date="2020-12" db="EMBL/GenBank/DDBJ databases">
        <title>Genome public.</title>
        <authorList>
            <person name="Sun Q."/>
        </authorList>
    </citation>
    <scope>NUCLEOTIDE SEQUENCE</scope>
    <source>
        <strain evidence="3">CCM 8863</strain>
    </source>
</reference>
<dbReference type="EMBL" id="JAEIOS010000011">
    <property type="protein sequence ID" value="MBI8989036.1"/>
    <property type="molecule type" value="Genomic_DNA"/>
</dbReference>
<dbReference type="Pfam" id="PF18305">
    <property type="entry name" value="DNA_pol_A_exoN"/>
    <property type="match status" value="1"/>
</dbReference>
<dbReference type="PANTHER" id="PTHR47649">
    <property type="entry name" value="RIBONUCLEASE D"/>
    <property type="match status" value="1"/>
</dbReference>
<dbReference type="Gene3D" id="1.10.150.80">
    <property type="entry name" value="HRDC domain"/>
    <property type="match status" value="2"/>
</dbReference>
<evidence type="ECO:0000313" key="3">
    <source>
        <dbReference type="EMBL" id="MBI8989036.1"/>
    </source>
</evidence>
<dbReference type="InterPro" id="IPR044876">
    <property type="entry name" value="HRDC_dom_sf"/>
</dbReference>
<dbReference type="AlphaFoldDB" id="A0A934I2R2"/>
<sequence length="401" mass="44281">MPVPLISPTGGTPALIDSAGALSDAADALASGRGPIAIDTERASGYRYDERAFLVQLRRRDTGTILIDPEGRRAELREALAPVLNSAGWVIHAAPSDLPCLARLGLYPADLFDTELAGRLAGIHRVNLAAMVEDILGFTLSKGHGQEDWSTRPLPAEWLDYAALDVELLNELAEAMAEILDAAGKLDWAVQEFQHIRRTHGPSTPVEPATWTQAKGVNGLNRPEQRAVVRELWLERDRIARQRDCAVHRILKTRTMIEIARRLPGSSGDLATISGFPRRDERARTRWMSVIDKARRSPRATWPEPPRHDSDHVPGRSALASYPEVKESLSRAREVLSEVSGEVEVPVENILAPATLRAVVWHTVETGRIRSTGQLVDHLQALEARPWQVELTVPVLARELL</sequence>
<accession>A0A934I2R2</accession>
<dbReference type="InterPro" id="IPR002562">
    <property type="entry name" value="3'-5'_exonuclease_dom"/>
</dbReference>
<evidence type="ECO:0000313" key="4">
    <source>
        <dbReference type="Proteomes" id="UP000645966"/>
    </source>
</evidence>
<dbReference type="SUPFAM" id="SSF53098">
    <property type="entry name" value="Ribonuclease H-like"/>
    <property type="match status" value="1"/>
</dbReference>
<feature type="region of interest" description="Disordered" evidence="1">
    <location>
        <begin position="295"/>
        <end position="317"/>
    </location>
</feature>